<feature type="region of interest" description="Disordered" evidence="1">
    <location>
        <begin position="1"/>
        <end position="33"/>
    </location>
</feature>
<protein>
    <submittedName>
        <fullName evidence="2">Uncharacterized protein</fullName>
    </submittedName>
</protein>
<dbReference type="AlphaFoldDB" id="A0A8H7P8F6"/>
<reference evidence="2" key="1">
    <citation type="submission" date="2020-11" db="EMBL/GenBank/DDBJ databases">
        <authorList>
            <person name="Koelle M."/>
            <person name="Horta M.A.C."/>
            <person name="Nowrousian M."/>
            <person name="Ohm R.A."/>
            <person name="Benz P."/>
            <person name="Pilgard A."/>
        </authorList>
    </citation>
    <scope>NUCLEOTIDE SEQUENCE</scope>
    <source>
        <strain evidence="2">FPRL280</strain>
    </source>
</reference>
<evidence type="ECO:0000313" key="2">
    <source>
        <dbReference type="EMBL" id="KAF9819215.1"/>
    </source>
</evidence>
<evidence type="ECO:0000313" key="3">
    <source>
        <dbReference type="Proteomes" id="UP000639403"/>
    </source>
</evidence>
<gene>
    <name evidence="2" type="ORF">IEO21_02254</name>
</gene>
<sequence>MPSRTPCASHSHPRCPSSSRAHPPTASAPAPVHRHVEAQATPCNQNLPQCCHCGWRGDHAPTCPFK</sequence>
<evidence type="ECO:0000256" key="1">
    <source>
        <dbReference type="SAM" id="MobiDB-lite"/>
    </source>
</evidence>
<dbReference type="Proteomes" id="UP000639403">
    <property type="component" value="Unassembled WGS sequence"/>
</dbReference>
<name>A0A8H7P8F6_9APHY</name>
<comment type="caution">
    <text evidence="2">The sequence shown here is derived from an EMBL/GenBank/DDBJ whole genome shotgun (WGS) entry which is preliminary data.</text>
</comment>
<dbReference type="EMBL" id="JADOXO010000021">
    <property type="protein sequence ID" value="KAF9819215.1"/>
    <property type="molecule type" value="Genomic_DNA"/>
</dbReference>
<accession>A0A8H7P8F6</accession>
<reference evidence="2" key="2">
    <citation type="journal article" name="Front. Microbiol.">
        <title>Degradative Capacity of Two Strains of Rhodonia placenta: From Phenotype to Genotype.</title>
        <authorList>
            <person name="Kolle M."/>
            <person name="Horta M.A.C."/>
            <person name="Nowrousian M."/>
            <person name="Ohm R.A."/>
            <person name="Benz J.P."/>
            <person name="Pilgard A."/>
        </authorList>
    </citation>
    <scope>NUCLEOTIDE SEQUENCE</scope>
    <source>
        <strain evidence="2">FPRL280</strain>
    </source>
</reference>
<organism evidence="2 3">
    <name type="scientific">Rhodonia placenta</name>
    <dbReference type="NCBI Taxonomy" id="104341"/>
    <lineage>
        <taxon>Eukaryota</taxon>
        <taxon>Fungi</taxon>
        <taxon>Dikarya</taxon>
        <taxon>Basidiomycota</taxon>
        <taxon>Agaricomycotina</taxon>
        <taxon>Agaricomycetes</taxon>
        <taxon>Polyporales</taxon>
        <taxon>Adustoporiaceae</taxon>
        <taxon>Rhodonia</taxon>
    </lineage>
</organism>
<feature type="compositionally biased region" description="Low complexity" evidence="1">
    <location>
        <begin position="1"/>
        <end position="24"/>
    </location>
</feature>
<proteinExistence type="predicted"/>